<gene>
    <name evidence="1" type="ORF">HINF_LOCUS56888</name>
    <name evidence="2" type="ORF">HINF_LOCUS57536</name>
</gene>
<comment type="caution">
    <text evidence="1">The sequence shown here is derived from an EMBL/GenBank/DDBJ whole genome shotgun (WGS) entry which is preliminary data.</text>
</comment>
<evidence type="ECO:0000313" key="1">
    <source>
        <dbReference type="EMBL" id="CAI9969243.1"/>
    </source>
</evidence>
<keyword evidence="3" id="KW-1185">Reference proteome</keyword>
<evidence type="ECO:0000313" key="2">
    <source>
        <dbReference type="EMBL" id="CAL6076118.1"/>
    </source>
</evidence>
<protein>
    <submittedName>
        <fullName evidence="1">Uncharacterized protein</fullName>
    </submittedName>
</protein>
<name>A0AA86RAH6_9EUKA</name>
<reference evidence="1" key="1">
    <citation type="submission" date="2023-06" db="EMBL/GenBank/DDBJ databases">
        <authorList>
            <person name="Kurt Z."/>
        </authorList>
    </citation>
    <scope>NUCLEOTIDE SEQUENCE</scope>
</reference>
<evidence type="ECO:0000313" key="3">
    <source>
        <dbReference type="Proteomes" id="UP001642409"/>
    </source>
</evidence>
<accession>A0AA86RAH6</accession>
<proteinExistence type="predicted"/>
<dbReference type="EMBL" id="CATOUU010001055">
    <property type="protein sequence ID" value="CAI9969243.1"/>
    <property type="molecule type" value="Genomic_DNA"/>
</dbReference>
<sequence length="741" mass="84852">MFQQWYDQAKQFIATESHQNVEYQQLFANNTVQYVQQIVSKCSKAQLQESIECVSEILSIILEKPKFSPLQQNMGKVFEFTKILTRDGLTDFPQESLKLLQVCAQYKNYVTDDLTILNLCQLLPKMESRKLVSTLLTRLCDFPDFNVVFNQQTYFSYTPKQQIAQRYICELCANSTDLDLFILALQTFQIINSDIYSVVLQKIPHEQQQVLINALLQSVSAVSTPNATQKLLVFIAPFVKSLGQAEPFIALLSMKPNIPLLQFMFQFPLQAKTFQYLMQFQFNLQKSDLQNYILMPVLDFCQKLPKIILDNEVVNEAAQLVLQIFQSHFAADNESGAAGQILCQIMAELLRRGYGQNERFTPMVKKIIRNNQAAFKMLFVDQQFDTLSDLKILAQIIIELVEEVKDEHFGAIAADLFEAARFSNIALQAINELLDAKNTRLCAALTVDNIEKMLSRVAHNEMHLDLLEQFVQKMPLFVLENKTVYSHVIIYSTMTCIICAFGNKPQFIDRLTAELFKSLFQLDMQYLNAPNNQIISSLLPNSNICAPYLALYLPEIFINHFNPHAKAAAFLFLGYKYGMNYLLNDPVILQQRQYFSQYLPQIIPYCFKSVVQGDLIMSCFQNELKVQYKVFSNHQLNNCKLQLITRLSQFSKLCQQTALDLVQQTAINYGKTTQSKDKIEIAGFKAAIEQLPNLNLNIDFNVDLTQICQWLLQNTMQMCGCGCNIGGWADISKVFEQAGVE</sequence>
<dbReference type="Proteomes" id="UP001642409">
    <property type="component" value="Unassembled WGS sequence"/>
</dbReference>
<dbReference type="AlphaFoldDB" id="A0AA86RAH6"/>
<organism evidence="1">
    <name type="scientific">Hexamita inflata</name>
    <dbReference type="NCBI Taxonomy" id="28002"/>
    <lineage>
        <taxon>Eukaryota</taxon>
        <taxon>Metamonada</taxon>
        <taxon>Diplomonadida</taxon>
        <taxon>Hexamitidae</taxon>
        <taxon>Hexamitinae</taxon>
        <taxon>Hexamita</taxon>
    </lineage>
</organism>
<dbReference type="EMBL" id="CAXDID020000318">
    <property type="protein sequence ID" value="CAL6076118.1"/>
    <property type="molecule type" value="Genomic_DNA"/>
</dbReference>
<reference evidence="2 3" key="2">
    <citation type="submission" date="2024-07" db="EMBL/GenBank/DDBJ databases">
        <authorList>
            <person name="Akdeniz Z."/>
        </authorList>
    </citation>
    <scope>NUCLEOTIDE SEQUENCE [LARGE SCALE GENOMIC DNA]</scope>
</reference>